<dbReference type="Gene3D" id="3.40.605.10">
    <property type="entry name" value="Aldehyde Dehydrogenase, Chain A, domain 1"/>
    <property type="match status" value="1"/>
</dbReference>
<keyword evidence="1" id="KW-0560">Oxidoreductase</keyword>
<evidence type="ECO:0000256" key="1">
    <source>
        <dbReference type="ARBA" id="ARBA00023002"/>
    </source>
</evidence>
<feature type="region of interest" description="Disordered" evidence="2">
    <location>
        <begin position="1"/>
        <end position="24"/>
    </location>
</feature>
<comment type="caution">
    <text evidence="4">The sequence shown here is derived from an EMBL/GenBank/DDBJ whole genome shotgun (WGS) entry which is preliminary data.</text>
</comment>
<dbReference type="RefSeq" id="WP_203811557.1">
    <property type="nucleotide sequence ID" value="NZ_BOMY01000041.1"/>
</dbReference>
<dbReference type="InterPro" id="IPR016162">
    <property type="entry name" value="Ald_DH_N"/>
</dbReference>
<evidence type="ECO:0000313" key="5">
    <source>
        <dbReference type="Proteomes" id="UP000623608"/>
    </source>
</evidence>
<organism evidence="4 5">
    <name type="scientific">Paractinoplanes tereljensis</name>
    <dbReference type="NCBI Taxonomy" id="571912"/>
    <lineage>
        <taxon>Bacteria</taxon>
        <taxon>Bacillati</taxon>
        <taxon>Actinomycetota</taxon>
        <taxon>Actinomycetes</taxon>
        <taxon>Micromonosporales</taxon>
        <taxon>Micromonosporaceae</taxon>
        <taxon>Paractinoplanes</taxon>
    </lineage>
</organism>
<dbReference type="PANTHER" id="PTHR43866:SF4">
    <property type="entry name" value="MALONATE-SEMIALDEHYDE DEHYDROGENASE"/>
    <property type="match status" value="1"/>
</dbReference>
<reference evidence="4" key="1">
    <citation type="submission" date="2021-01" db="EMBL/GenBank/DDBJ databases">
        <title>Whole genome shotgun sequence of Actinoplanes tereljensis NBRC 105297.</title>
        <authorList>
            <person name="Komaki H."/>
            <person name="Tamura T."/>
        </authorList>
    </citation>
    <scope>NUCLEOTIDE SEQUENCE</scope>
    <source>
        <strain evidence="4">NBRC 105297</strain>
    </source>
</reference>
<dbReference type="EMBL" id="BOMY01000041">
    <property type="protein sequence ID" value="GIF23677.1"/>
    <property type="molecule type" value="Genomic_DNA"/>
</dbReference>
<dbReference type="InterPro" id="IPR016161">
    <property type="entry name" value="Ald_DH/histidinol_DH"/>
</dbReference>
<evidence type="ECO:0000259" key="3">
    <source>
        <dbReference type="Pfam" id="PF00171"/>
    </source>
</evidence>
<accession>A0A919TX94</accession>
<dbReference type="SUPFAM" id="SSF53720">
    <property type="entry name" value="ALDH-like"/>
    <property type="match status" value="1"/>
</dbReference>
<dbReference type="Proteomes" id="UP000623608">
    <property type="component" value="Unassembled WGS sequence"/>
</dbReference>
<protein>
    <submittedName>
        <fullName evidence="4">Methylmalonate-semialdehyde dehydrogenasE (MmsA)</fullName>
    </submittedName>
</protein>
<sequence>MRAPNLIGGVVEPSTGTDIPVTSPWTGESIGSVGAGDAATVDRAVAAARAALPGWASMPSTRRARILVRLAGLIEANASSLAETISRDNGKTLVDARAELDRAREHLEAAATAPALLAGEHVVDVVSGIDATLVREPVGVAAIVPPFNFPIMTGLIYWSWALACGNTVVIKPSEQTPFGGSALGPLFAEAGFPSGVVNVVQGGREVVEALCDHPDVASVSLVGSSATAAAVHARASAAGKRAQAAGGARNPLVALPDADPEVVAAAVTTSAFGMSGQRCLSSSILVAVGSQPELVDAVVRAARETTVASAPEAAGIPPMISRAAVDAVLDVLKRAEGDVLVDGRAAVTAGTAGAAPSGPYVVGPSVVRAAIDSPLLTDEVFGPVLFIVTVPTLDAAIEFVNASPFGNAASIYTADGTAARAFTSRADVGNVGVNVGVAAPTAQVGFGGRRKSFLGTIHSQGRTAVDFFTDLKSVSARWVS</sequence>
<dbReference type="GO" id="GO:0006574">
    <property type="term" value="P:L-valine catabolic process"/>
    <property type="evidence" value="ECO:0007669"/>
    <property type="project" value="TreeGrafter"/>
</dbReference>
<dbReference type="Pfam" id="PF00171">
    <property type="entry name" value="Aldedh"/>
    <property type="match status" value="1"/>
</dbReference>
<dbReference type="PANTHER" id="PTHR43866">
    <property type="entry name" value="MALONATE-SEMIALDEHYDE DEHYDROGENASE"/>
    <property type="match status" value="1"/>
</dbReference>
<evidence type="ECO:0000256" key="2">
    <source>
        <dbReference type="SAM" id="MobiDB-lite"/>
    </source>
</evidence>
<evidence type="ECO:0000313" key="4">
    <source>
        <dbReference type="EMBL" id="GIF23677.1"/>
    </source>
</evidence>
<gene>
    <name evidence="4" type="ORF">Ate02nite_64070</name>
</gene>
<dbReference type="Gene3D" id="3.40.309.10">
    <property type="entry name" value="Aldehyde Dehydrogenase, Chain A, domain 2"/>
    <property type="match status" value="1"/>
</dbReference>
<name>A0A919TX94_9ACTN</name>
<dbReference type="InterPro" id="IPR010061">
    <property type="entry name" value="MeMal-semiAld_DH"/>
</dbReference>
<dbReference type="InterPro" id="IPR015590">
    <property type="entry name" value="Aldehyde_DH_dom"/>
</dbReference>
<proteinExistence type="predicted"/>
<keyword evidence="5" id="KW-1185">Reference proteome</keyword>
<feature type="domain" description="Aldehyde dehydrogenase" evidence="3">
    <location>
        <begin position="13"/>
        <end position="474"/>
    </location>
</feature>
<dbReference type="AlphaFoldDB" id="A0A919TX94"/>
<dbReference type="GO" id="GO:0004491">
    <property type="term" value="F:methylmalonate-semialdehyde dehydrogenase (acylating, NAD) activity"/>
    <property type="evidence" value="ECO:0007669"/>
    <property type="project" value="InterPro"/>
</dbReference>
<dbReference type="InterPro" id="IPR016163">
    <property type="entry name" value="Ald_DH_C"/>
</dbReference>
<dbReference type="GO" id="GO:0006210">
    <property type="term" value="P:thymine catabolic process"/>
    <property type="evidence" value="ECO:0007669"/>
    <property type="project" value="TreeGrafter"/>
</dbReference>